<keyword evidence="12" id="KW-0864">Zinc transport</keyword>
<evidence type="ECO:0000256" key="21">
    <source>
        <dbReference type="SAM" id="MobiDB-lite"/>
    </source>
</evidence>
<dbReference type="InterPro" id="IPR050799">
    <property type="entry name" value="ZIP_Transporter"/>
</dbReference>
<dbReference type="InterPro" id="IPR041137">
    <property type="entry name" value="ZIP4_N"/>
</dbReference>
<comment type="subcellular location">
    <subcellularLocation>
        <location evidence="2">Apical cell membrane</location>
        <topology evidence="2">Multi-pass membrane protein</topology>
    </subcellularLocation>
    <subcellularLocation>
        <location evidence="1">Recycling endosome membrane</location>
        <topology evidence="1">Multi-pass membrane protein</topology>
    </subcellularLocation>
</comment>
<dbReference type="Pfam" id="PF18292">
    <property type="entry name" value="ZIP4_domain"/>
    <property type="match status" value="1"/>
</dbReference>
<evidence type="ECO:0000256" key="22">
    <source>
        <dbReference type="SAM" id="SignalP"/>
    </source>
</evidence>
<evidence type="ECO:0000256" key="16">
    <source>
        <dbReference type="ARBA" id="ARBA00034634"/>
    </source>
</evidence>
<dbReference type="InterPro" id="IPR003689">
    <property type="entry name" value="ZIP"/>
</dbReference>
<feature type="compositionally biased region" description="Basic and acidic residues" evidence="21">
    <location>
        <begin position="254"/>
        <end position="277"/>
    </location>
</feature>
<evidence type="ECO:0000256" key="2">
    <source>
        <dbReference type="ARBA" id="ARBA00004424"/>
    </source>
</evidence>
<evidence type="ECO:0000256" key="9">
    <source>
        <dbReference type="ARBA" id="ARBA00022753"/>
    </source>
</evidence>
<comment type="function">
    <text evidence="20">Selective transporter that mediates the uptake of Zn(2+). Plays an essential role for dietary zinc uptake from small intestine. The Zn(2+) uniporter activity is regulated by zinc availability. Also exhibits polyspecific binding and transport of Cu(2+), Cd(2+) and possibly Ni(2+) but at higher concentrations.</text>
</comment>
<name>A0A8B9H003_ASTMX</name>
<comment type="catalytic activity">
    <reaction evidence="16">
        <text>Zn(2+)(in) = Zn(2+)(out)</text>
        <dbReference type="Rhea" id="RHEA:29351"/>
        <dbReference type="ChEBI" id="CHEBI:29105"/>
    </reaction>
</comment>
<evidence type="ECO:0000256" key="11">
    <source>
        <dbReference type="ARBA" id="ARBA00022843"/>
    </source>
</evidence>
<proteinExistence type="inferred from homology"/>
<dbReference type="Ensembl" id="ENSAMXT00005005941.1">
    <property type="protein sequence ID" value="ENSAMXP00005005181.1"/>
    <property type="gene ID" value="ENSAMXG00005003205.1"/>
</dbReference>
<keyword evidence="11" id="KW-0832">Ubl conjugation</keyword>
<evidence type="ECO:0000259" key="23">
    <source>
        <dbReference type="Pfam" id="PF18292"/>
    </source>
</evidence>
<dbReference type="Pfam" id="PF21116">
    <property type="entry name" value="EF-hand_Zip"/>
    <property type="match status" value="1"/>
</dbReference>
<evidence type="ECO:0000313" key="25">
    <source>
        <dbReference type="Ensembl" id="ENSAMXP00005005181.1"/>
    </source>
</evidence>
<evidence type="ECO:0000256" key="3">
    <source>
        <dbReference type="ARBA" id="ARBA00006939"/>
    </source>
</evidence>
<evidence type="ECO:0000313" key="26">
    <source>
        <dbReference type="Proteomes" id="UP000694621"/>
    </source>
</evidence>
<evidence type="ECO:0000259" key="24">
    <source>
        <dbReference type="Pfam" id="PF21116"/>
    </source>
</evidence>
<keyword evidence="9" id="KW-0967">Endosome</keyword>
<evidence type="ECO:0000256" key="19">
    <source>
        <dbReference type="ARBA" id="ARBA00042777"/>
    </source>
</evidence>
<keyword evidence="10" id="KW-0862">Zinc</keyword>
<keyword evidence="6" id="KW-0812">Transmembrane</keyword>
<evidence type="ECO:0000256" key="20">
    <source>
        <dbReference type="ARBA" id="ARBA00055808"/>
    </source>
</evidence>
<evidence type="ECO:0000256" key="1">
    <source>
        <dbReference type="ARBA" id="ARBA00004195"/>
    </source>
</evidence>
<feature type="domain" description="Zinc transporter ZIP4/12 EF-hand" evidence="24">
    <location>
        <begin position="217"/>
        <end position="326"/>
    </location>
</feature>
<evidence type="ECO:0000256" key="14">
    <source>
        <dbReference type="ARBA" id="ARBA00023065"/>
    </source>
</evidence>
<evidence type="ECO:0000256" key="8">
    <source>
        <dbReference type="ARBA" id="ARBA00022729"/>
    </source>
</evidence>
<keyword evidence="14" id="KW-0406">Ion transport</keyword>
<dbReference type="GO" id="GO:0071578">
    <property type="term" value="P:zinc ion import across plasma membrane"/>
    <property type="evidence" value="ECO:0007669"/>
    <property type="project" value="TreeGrafter"/>
</dbReference>
<evidence type="ECO:0000256" key="6">
    <source>
        <dbReference type="ARBA" id="ARBA00022692"/>
    </source>
</evidence>
<comment type="similarity">
    <text evidence="3">Belongs to the ZIP transporter (TC 2.A.5) family.</text>
</comment>
<dbReference type="GO" id="GO:0140410">
    <property type="term" value="F:monoatomic cation:bicarbonate symporter activity"/>
    <property type="evidence" value="ECO:0007669"/>
    <property type="project" value="TreeGrafter"/>
</dbReference>
<keyword evidence="15" id="KW-0472">Membrane</keyword>
<dbReference type="Proteomes" id="UP000694621">
    <property type="component" value="Unplaced"/>
</dbReference>
<keyword evidence="4" id="KW-0813">Transport</keyword>
<keyword evidence="5" id="KW-1003">Cell membrane</keyword>
<protein>
    <recommendedName>
        <fullName evidence="17">Zinc transporter ZIP4</fullName>
    </recommendedName>
    <alternativeName>
        <fullName evidence="19">Solute carrier family 39 member 4</fullName>
    </alternativeName>
    <alternativeName>
        <fullName evidence="18">Zrt- and Irt-like protein 4</fullName>
    </alternativeName>
</protein>
<dbReference type="InterPro" id="IPR049406">
    <property type="entry name" value="ZIP4_12_EF-hand"/>
</dbReference>
<dbReference type="GO" id="GO:0016324">
    <property type="term" value="C:apical plasma membrane"/>
    <property type="evidence" value="ECO:0007669"/>
    <property type="project" value="UniProtKB-SubCell"/>
</dbReference>
<evidence type="ECO:0000256" key="13">
    <source>
        <dbReference type="ARBA" id="ARBA00022989"/>
    </source>
</evidence>
<evidence type="ECO:0000256" key="10">
    <source>
        <dbReference type="ARBA" id="ARBA00022833"/>
    </source>
</evidence>
<dbReference type="GO" id="GO:0005385">
    <property type="term" value="F:zinc ion transmembrane transporter activity"/>
    <property type="evidence" value="ECO:0007669"/>
    <property type="project" value="TreeGrafter"/>
</dbReference>
<evidence type="ECO:0000256" key="17">
    <source>
        <dbReference type="ARBA" id="ARBA00039394"/>
    </source>
</evidence>
<feature type="region of interest" description="Disordered" evidence="21">
    <location>
        <begin position="250"/>
        <end position="277"/>
    </location>
</feature>
<dbReference type="GO" id="GO:0030003">
    <property type="term" value="P:intracellular monoatomic cation homeostasis"/>
    <property type="evidence" value="ECO:0007669"/>
    <property type="project" value="TreeGrafter"/>
</dbReference>
<evidence type="ECO:0000256" key="12">
    <source>
        <dbReference type="ARBA" id="ARBA00022906"/>
    </source>
</evidence>
<keyword evidence="7" id="KW-0479">Metal-binding</keyword>
<dbReference type="Pfam" id="PF02535">
    <property type="entry name" value="Zip"/>
    <property type="match status" value="1"/>
</dbReference>
<feature type="domain" description="Zinc transporter ZIP4 N-terminal" evidence="23">
    <location>
        <begin position="50"/>
        <end position="208"/>
    </location>
</feature>
<sequence length="533" mass="60145">MESWRPVLLLFLICHARGTGARDARQHVYGKVVHLLSPGEDELSDSAVRSFFSLLEKRVQWAGVSCGKSLLEDNLNQLVSNYSSSSGLQEDGFFRLAAGCCLFLSSASNTCTAIREGRWAQETDQFIQSMLTHDDHSDHYEEGLEKLLHDMEEYYVPELHDEHCLSVTDILQESNVTNEHDHQHADPHTDLDAVLGTVIYHVLLGDCMSAHSLPEMQFFMNYIFNHFGPDNITVGDLQSLMNALNLGRTGGNSDNDHGHDHAHEVHDDGEGPRHAHEEPHVLSSSWNTCFSAQELLMIYRLNSSGLNRDQFTQLSPALIQQLLSKACTETSPITDPTGDKLSTTERKSQIDYFYQIQPVLKKKNLETFIFLIDKKIQCHIFLGLHVHGEGQSDGHGHSEENSTYIFKLLVVVGGIYYFYLMETIFSIITRKNSDHHHHHHHHGVIVFLLKPAPRTREQKLLPYMITISDGIHNFADGLAIGAAFSLSWRSGLATSLAVLCHELPHELGKYKHLHDHMTINFLSTCFSGMYISI</sequence>
<dbReference type="GO" id="GO:0055038">
    <property type="term" value="C:recycling endosome membrane"/>
    <property type="evidence" value="ECO:0007669"/>
    <property type="project" value="UniProtKB-SubCell"/>
</dbReference>
<keyword evidence="13" id="KW-1133">Transmembrane helix</keyword>
<feature type="signal peptide" evidence="22">
    <location>
        <begin position="1"/>
        <end position="21"/>
    </location>
</feature>
<organism evidence="25 26">
    <name type="scientific">Astyanax mexicanus</name>
    <name type="common">Blind cave fish</name>
    <name type="synonym">Astyanax fasciatus mexicanus</name>
    <dbReference type="NCBI Taxonomy" id="7994"/>
    <lineage>
        <taxon>Eukaryota</taxon>
        <taxon>Metazoa</taxon>
        <taxon>Chordata</taxon>
        <taxon>Craniata</taxon>
        <taxon>Vertebrata</taxon>
        <taxon>Euteleostomi</taxon>
        <taxon>Actinopterygii</taxon>
        <taxon>Neopterygii</taxon>
        <taxon>Teleostei</taxon>
        <taxon>Ostariophysi</taxon>
        <taxon>Characiformes</taxon>
        <taxon>Characoidei</taxon>
        <taxon>Acestrorhamphidae</taxon>
        <taxon>Acestrorhamphinae</taxon>
        <taxon>Astyanax</taxon>
    </lineage>
</organism>
<dbReference type="PANTHER" id="PTHR12191:SF21">
    <property type="entry name" value="ZINC TRANSPORTER ZIP4"/>
    <property type="match status" value="1"/>
</dbReference>
<feature type="chain" id="PRO_5034911341" description="Zinc transporter ZIP4" evidence="22">
    <location>
        <begin position="22"/>
        <end position="533"/>
    </location>
</feature>
<dbReference type="PANTHER" id="PTHR12191">
    <property type="entry name" value="SOLUTE CARRIER FAMILY 39"/>
    <property type="match status" value="1"/>
</dbReference>
<evidence type="ECO:0000256" key="18">
    <source>
        <dbReference type="ARBA" id="ARBA00041703"/>
    </source>
</evidence>
<dbReference type="AlphaFoldDB" id="A0A8B9H003"/>
<evidence type="ECO:0000256" key="15">
    <source>
        <dbReference type="ARBA" id="ARBA00023136"/>
    </source>
</evidence>
<reference evidence="25" key="1">
    <citation type="submission" date="2025-08" db="UniProtKB">
        <authorList>
            <consortium name="Ensembl"/>
        </authorList>
    </citation>
    <scope>IDENTIFICATION</scope>
</reference>
<accession>A0A8B9H003</accession>
<keyword evidence="8 22" id="KW-0732">Signal</keyword>
<dbReference type="GO" id="GO:0046872">
    <property type="term" value="F:metal ion binding"/>
    <property type="evidence" value="ECO:0007669"/>
    <property type="project" value="UniProtKB-KW"/>
</dbReference>
<evidence type="ECO:0000256" key="7">
    <source>
        <dbReference type="ARBA" id="ARBA00022723"/>
    </source>
</evidence>
<evidence type="ECO:0000256" key="5">
    <source>
        <dbReference type="ARBA" id="ARBA00022475"/>
    </source>
</evidence>
<evidence type="ECO:0000256" key="4">
    <source>
        <dbReference type="ARBA" id="ARBA00022448"/>
    </source>
</evidence>